<dbReference type="Pfam" id="PF01979">
    <property type="entry name" value="Amidohydro_1"/>
    <property type="match status" value="1"/>
</dbReference>
<feature type="binding site" evidence="7">
    <location>
        <position position="250"/>
    </location>
    <ligand>
        <name>substrate</name>
    </ligand>
</feature>
<name>K6Z731_9ALTE</name>
<protein>
    <recommendedName>
        <fullName evidence="5">N-acetylgalactosamine-6-phosphate deacetylase</fullName>
        <ecNumber evidence="5">3.5.1.25</ecNumber>
    </recommendedName>
    <alternativeName>
        <fullName evidence="5">N-acetylglucosamine-6-phosphate deacetylase</fullName>
    </alternativeName>
</protein>
<feature type="binding site" evidence="7">
    <location>
        <begin position="306"/>
        <end position="308"/>
    </location>
    <ligand>
        <name>substrate</name>
    </ligand>
</feature>
<dbReference type="PANTHER" id="PTHR11113:SF14">
    <property type="entry name" value="N-ACETYLGLUCOSAMINE-6-PHOSPHATE DEACETYLASE"/>
    <property type="match status" value="1"/>
</dbReference>
<dbReference type="GO" id="GO:0008448">
    <property type="term" value="F:N-acetylglucosamine-6-phosphate deacetylase activity"/>
    <property type="evidence" value="ECO:0007669"/>
    <property type="project" value="UniProtKB-UniRule"/>
</dbReference>
<feature type="binding site" evidence="7">
    <location>
        <position position="226"/>
    </location>
    <ligand>
        <name>substrate</name>
    </ligand>
</feature>
<dbReference type="CDD" id="cd00854">
    <property type="entry name" value="NagA"/>
    <property type="match status" value="1"/>
</dbReference>
<evidence type="ECO:0000313" key="11">
    <source>
        <dbReference type="Proteomes" id="UP000006327"/>
    </source>
</evidence>
<dbReference type="OrthoDB" id="9776488at2"/>
<dbReference type="AlphaFoldDB" id="K6Z731"/>
<dbReference type="PANTHER" id="PTHR11113">
    <property type="entry name" value="N-ACETYLGLUCOSAMINE-6-PHOSPHATE DEACETYLASE"/>
    <property type="match status" value="1"/>
</dbReference>
<dbReference type="GO" id="GO:0046872">
    <property type="term" value="F:metal ion binding"/>
    <property type="evidence" value="ECO:0007669"/>
    <property type="project" value="UniProtKB-KW"/>
</dbReference>
<evidence type="ECO:0000256" key="6">
    <source>
        <dbReference type="PIRSR" id="PIRSR038994-1"/>
    </source>
</evidence>
<dbReference type="InterPro" id="IPR011059">
    <property type="entry name" value="Metal-dep_hydrolase_composite"/>
</dbReference>
<keyword evidence="4 5" id="KW-0119">Carbohydrate metabolism</keyword>
<dbReference type="EC" id="3.5.1.25" evidence="5"/>
<feature type="binding site" evidence="8">
    <location>
        <position position="215"/>
    </location>
    <ligand>
        <name>Zn(2+)</name>
        <dbReference type="ChEBI" id="CHEBI:29105"/>
    </ligand>
</feature>
<keyword evidence="3 5" id="KW-0378">Hydrolase</keyword>
<feature type="binding site" evidence="8">
    <location>
        <position position="194"/>
    </location>
    <ligand>
        <name>Zn(2+)</name>
        <dbReference type="ChEBI" id="CHEBI:29105"/>
    </ligand>
</feature>
<feature type="active site" description="Proton donor/acceptor" evidence="6">
    <location>
        <position position="273"/>
    </location>
</feature>
<dbReference type="SUPFAM" id="SSF51338">
    <property type="entry name" value="Composite domain of metallo-dependent hydrolases"/>
    <property type="match status" value="1"/>
</dbReference>
<accession>K6Z731</accession>
<feature type="binding site" evidence="7">
    <location>
        <begin position="218"/>
        <end position="219"/>
    </location>
    <ligand>
        <name>substrate</name>
    </ligand>
</feature>
<gene>
    <name evidence="10" type="primary">nagA</name>
    <name evidence="10" type="ORF">GARC_2293</name>
</gene>
<dbReference type="GO" id="GO:0006046">
    <property type="term" value="P:N-acetylglucosamine catabolic process"/>
    <property type="evidence" value="ECO:0007669"/>
    <property type="project" value="TreeGrafter"/>
</dbReference>
<evidence type="ECO:0000256" key="3">
    <source>
        <dbReference type="ARBA" id="ARBA00022801"/>
    </source>
</evidence>
<dbReference type="InterPro" id="IPR032466">
    <property type="entry name" value="Metal_Hydrolase"/>
</dbReference>
<evidence type="ECO:0000256" key="8">
    <source>
        <dbReference type="PIRSR" id="PIRSR038994-3"/>
    </source>
</evidence>
<reference evidence="10 11" key="1">
    <citation type="journal article" date="2017" name="Antonie Van Leeuwenhoek">
        <title>Rhizobium rhizosphaerae sp. nov., a novel species isolated from rice rhizosphere.</title>
        <authorList>
            <person name="Zhao J.J."/>
            <person name="Zhang J."/>
            <person name="Zhang R.J."/>
            <person name="Zhang C.W."/>
            <person name="Yin H.Q."/>
            <person name="Zhang X.X."/>
        </authorList>
    </citation>
    <scope>NUCLEOTIDE SEQUENCE [LARGE SCALE GENOMIC DNA]</scope>
    <source>
        <strain evidence="10 11">BSs20135</strain>
    </source>
</reference>
<sequence>MIKSIINGHVFNGETLLKDHAVIIDGDKVVQVLPQEQLPANIEVDFDLKGNYLVPGFIDLQVNGGGGVMFNNELTVEGVRTIANAHRQYGTTGLLPTLITDSYDVMRQAITAVTQAIQEGVPGILGVHLEGPFLNPERKGAHAAEKFCVIDEQGFEIITSLKVGKTLITIAPELTTTPMIKRICDTGVVVSAGHTGADYDQTCEALEAGLTGFTHLYNAMTPLQSRAPGMVGAALNDEHSWFGIIADGFHMHPAAFRVAVAAKQQGGAILVTDAMSTVGASDKSFMLDGETIYAIDGRCTNAAGSLAGSDLDMNTAIKNAMKFARVDWTEAVRMATVYPAQAIGIADQFGYIKPGYQASFVSLDANQNVTGTWINGEK</sequence>
<evidence type="ECO:0000256" key="1">
    <source>
        <dbReference type="ARBA" id="ARBA00010716"/>
    </source>
</evidence>
<comment type="catalytic activity">
    <reaction evidence="5">
        <text>N-acetyl-D-glucosamine 6-phosphate + H2O = D-glucosamine 6-phosphate + acetate</text>
        <dbReference type="Rhea" id="RHEA:22936"/>
        <dbReference type="ChEBI" id="CHEBI:15377"/>
        <dbReference type="ChEBI" id="CHEBI:30089"/>
        <dbReference type="ChEBI" id="CHEBI:57513"/>
        <dbReference type="ChEBI" id="CHEBI:58725"/>
        <dbReference type="EC" id="3.5.1.25"/>
    </reaction>
</comment>
<evidence type="ECO:0000256" key="2">
    <source>
        <dbReference type="ARBA" id="ARBA00022723"/>
    </source>
</evidence>
<organism evidence="10 11">
    <name type="scientific">Paraglaciecola arctica BSs20135</name>
    <dbReference type="NCBI Taxonomy" id="493475"/>
    <lineage>
        <taxon>Bacteria</taxon>
        <taxon>Pseudomonadati</taxon>
        <taxon>Pseudomonadota</taxon>
        <taxon>Gammaproteobacteria</taxon>
        <taxon>Alteromonadales</taxon>
        <taxon>Alteromonadaceae</taxon>
        <taxon>Paraglaciecola</taxon>
    </lineage>
</organism>
<dbReference type="Proteomes" id="UP000006327">
    <property type="component" value="Unassembled WGS sequence"/>
</dbReference>
<comment type="caution">
    <text evidence="10">The sequence shown here is derived from an EMBL/GenBank/DDBJ whole genome shotgun (WGS) entry which is preliminary data.</text>
</comment>
<evidence type="ECO:0000256" key="5">
    <source>
        <dbReference type="PIRNR" id="PIRNR038994"/>
    </source>
</evidence>
<dbReference type="eggNOG" id="COG1820">
    <property type="taxonomic scope" value="Bacteria"/>
</dbReference>
<dbReference type="NCBIfam" id="TIGR00221">
    <property type="entry name" value="nagA"/>
    <property type="match status" value="1"/>
</dbReference>
<feature type="binding site" evidence="8">
    <location>
        <position position="130"/>
    </location>
    <ligand>
        <name>Zn(2+)</name>
        <dbReference type="ChEBI" id="CHEBI:29105"/>
    </ligand>
</feature>
<proteinExistence type="inferred from homology"/>
<dbReference type="InterPro" id="IPR006680">
    <property type="entry name" value="Amidohydro-rel"/>
</dbReference>
<dbReference type="FunFam" id="3.20.20.140:FF:000004">
    <property type="entry name" value="N-acetylglucosamine-6-phosphate deacetylase"/>
    <property type="match status" value="1"/>
</dbReference>
<dbReference type="SUPFAM" id="SSF51556">
    <property type="entry name" value="Metallo-dependent hydrolases"/>
    <property type="match status" value="1"/>
</dbReference>
<feature type="domain" description="Amidohydrolase-related" evidence="9">
    <location>
        <begin position="52"/>
        <end position="377"/>
    </location>
</feature>
<evidence type="ECO:0000256" key="4">
    <source>
        <dbReference type="ARBA" id="ARBA00023277"/>
    </source>
</evidence>
<dbReference type="Gene3D" id="3.20.20.140">
    <property type="entry name" value="Metal-dependent hydrolases"/>
    <property type="match status" value="1"/>
</dbReference>
<evidence type="ECO:0000259" key="9">
    <source>
        <dbReference type="Pfam" id="PF01979"/>
    </source>
</evidence>
<dbReference type="PIRSF" id="PIRSF038994">
    <property type="entry name" value="NagA"/>
    <property type="match status" value="1"/>
</dbReference>
<comment type="similarity">
    <text evidence="1 5">Belongs to the metallo-dependent hydrolases superfamily. NagA family.</text>
</comment>
<dbReference type="STRING" id="493475.GARC_2293"/>
<keyword evidence="2 8" id="KW-0479">Metal-binding</keyword>
<dbReference type="EMBL" id="BAEO01000029">
    <property type="protein sequence ID" value="GAC19260.1"/>
    <property type="molecule type" value="Genomic_DNA"/>
</dbReference>
<dbReference type="RefSeq" id="WP_007619921.1">
    <property type="nucleotide sequence ID" value="NZ_BAEO01000029.1"/>
</dbReference>
<evidence type="ECO:0000256" key="7">
    <source>
        <dbReference type="PIRSR" id="PIRSR038994-2"/>
    </source>
</evidence>
<dbReference type="InterPro" id="IPR003764">
    <property type="entry name" value="GlcNAc_6-P_deAcase"/>
</dbReference>
<evidence type="ECO:0000313" key="10">
    <source>
        <dbReference type="EMBL" id="GAC19260.1"/>
    </source>
</evidence>
<feature type="binding site" evidence="7">
    <location>
        <position position="141"/>
    </location>
    <ligand>
        <name>substrate</name>
    </ligand>
</feature>
<comment type="cofactor">
    <cofactor evidence="8">
        <name>a divalent metal cation</name>
        <dbReference type="ChEBI" id="CHEBI:60240"/>
    </cofactor>
    <text evidence="8">Binds 1 divalent metal cation per subunit.</text>
</comment>
<dbReference type="Gene3D" id="2.30.40.10">
    <property type="entry name" value="Urease, subunit C, domain 1"/>
    <property type="match status" value="1"/>
</dbReference>
<keyword evidence="11" id="KW-1185">Reference proteome</keyword>